<keyword evidence="1" id="KW-0812">Transmembrane</keyword>
<organism evidence="2 3">
    <name type="scientific">Trichomonas vaginalis (strain ATCC PRA-98 / G3)</name>
    <dbReference type="NCBI Taxonomy" id="412133"/>
    <lineage>
        <taxon>Eukaryota</taxon>
        <taxon>Metamonada</taxon>
        <taxon>Parabasalia</taxon>
        <taxon>Trichomonadida</taxon>
        <taxon>Trichomonadidae</taxon>
        <taxon>Trichomonas</taxon>
    </lineage>
</organism>
<keyword evidence="3" id="KW-1185">Reference proteome</keyword>
<reference evidence="2" key="1">
    <citation type="submission" date="2006-10" db="EMBL/GenBank/DDBJ databases">
        <authorList>
            <person name="Amadeo P."/>
            <person name="Zhao Q."/>
            <person name="Wortman J."/>
            <person name="Fraser-Liggett C."/>
            <person name="Carlton J."/>
        </authorList>
    </citation>
    <scope>NUCLEOTIDE SEQUENCE</scope>
    <source>
        <strain evidence="2">G3</strain>
    </source>
</reference>
<sequence>MIPSSSDNTYEIDFMKEIQKGPQIIQIENIYSKVVVSYVAYDSVIAIIGNKLLFQCKRNDLTQHFYLIPSINSNIEIYTAENSNISIYNKFPSIIFYQLSVNIYLEKFCKVNFLKAQWLLNRTIFTINQFYPAEYTFYCNIVPIRLIQLEKADSIFKIGTDSINFYGAITISSSITIVPLQNKFNHLEFNIVQAKSRGIIFNANGYDLEISFLNIISGNIDFLKSNLKIGRVSFYDGTFLKGNSLEVSDVSIYSGVYEINVPFIQMNNSVSINRFSVKYNTEEIAYNRWKIIRSGQQPVFDLLKLIFLDTKVIIPLDWYFDNETLITQINFQRINKQILDKLYVTEKDTYFADAYITDLSSIDEVFNKITETDNKFEIFILDEYEEPINIKNMSSVRTHLAIISQSRKNKVNIIDQGSFKSLDFKNLTLINTRNEIDSISIELTDCYLPVGVLIDCNRIRTSTSIIETKEIITKEFTVLFGHPFVLNETGFFSSDSVIYSQNQNRVVYTIITFGDAKIETTNFPMFVSTGKTTSLSSDLQINKIHFIDYANLDLKYFPLVARFNTRNINISKNTKFDENSVIEFVTNTTFYPNRNNEIKIKRVSFMMSGTIMNQNHYLRPHILNISSTITNINETIPPSMKSDILSISPTCYFMLDKVSEVEFIDIHYTITQAGYLIVKNFISKNFIHTTKNDNLRSEVNSKSDKTKNNSNKDTININISKVEYIENAKKAKCPGGLHVRFYNDDIEDQFFYDGDWDDFNIDFICFDSFEVNESCLSYEFLSHHWDFNGSTRTFDMSISKKNSQTCISLVHRDYEESHEEKKEKNKTPLIVGLSIAALILVIAVILLAIAMVKISRRRLNSFTYSDTLTESLI</sequence>
<reference evidence="2" key="2">
    <citation type="journal article" date="2007" name="Science">
        <title>Draft genome sequence of the sexually transmitted pathogen Trichomonas vaginalis.</title>
        <authorList>
            <person name="Carlton J.M."/>
            <person name="Hirt R.P."/>
            <person name="Silva J.C."/>
            <person name="Delcher A.L."/>
            <person name="Schatz M."/>
            <person name="Zhao Q."/>
            <person name="Wortman J.R."/>
            <person name="Bidwell S.L."/>
            <person name="Alsmark U.C.M."/>
            <person name="Besteiro S."/>
            <person name="Sicheritz-Ponten T."/>
            <person name="Noel C.J."/>
            <person name="Dacks J.B."/>
            <person name="Foster P.G."/>
            <person name="Simillion C."/>
            <person name="Van de Peer Y."/>
            <person name="Miranda-Saavedra D."/>
            <person name="Barton G.J."/>
            <person name="Westrop G.D."/>
            <person name="Mueller S."/>
            <person name="Dessi D."/>
            <person name="Fiori P.L."/>
            <person name="Ren Q."/>
            <person name="Paulsen I."/>
            <person name="Zhang H."/>
            <person name="Bastida-Corcuera F.D."/>
            <person name="Simoes-Barbosa A."/>
            <person name="Brown M.T."/>
            <person name="Hayes R.D."/>
            <person name="Mukherjee M."/>
            <person name="Okumura C.Y."/>
            <person name="Schneider R."/>
            <person name="Smith A.J."/>
            <person name="Vanacova S."/>
            <person name="Villalvazo M."/>
            <person name="Haas B.J."/>
            <person name="Pertea M."/>
            <person name="Feldblyum T.V."/>
            <person name="Utterback T.R."/>
            <person name="Shu C.L."/>
            <person name="Osoegawa K."/>
            <person name="de Jong P.J."/>
            <person name="Hrdy I."/>
            <person name="Horvathova L."/>
            <person name="Zubacova Z."/>
            <person name="Dolezal P."/>
            <person name="Malik S.B."/>
            <person name="Logsdon J.M. Jr."/>
            <person name="Henze K."/>
            <person name="Gupta A."/>
            <person name="Wang C.C."/>
            <person name="Dunne R.L."/>
            <person name="Upcroft J.A."/>
            <person name="Upcroft P."/>
            <person name="White O."/>
            <person name="Salzberg S.L."/>
            <person name="Tang P."/>
            <person name="Chiu C.-H."/>
            <person name="Lee Y.-S."/>
            <person name="Embley T.M."/>
            <person name="Coombs G.H."/>
            <person name="Mottram J.C."/>
            <person name="Tachezy J."/>
            <person name="Fraser-Liggett C.M."/>
            <person name="Johnson P.J."/>
        </authorList>
    </citation>
    <scope>NUCLEOTIDE SEQUENCE [LARGE SCALE GENOMIC DNA]</scope>
    <source>
        <strain evidence="2">G3</strain>
    </source>
</reference>
<protein>
    <submittedName>
        <fullName evidence="2">Uncharacterized protein</fullName>
    </submittedName>
</protein>
<gene>
    <name evidence="2" type="ORF">TVAG_146650</name>
</gene>
<dbReference type="SMR" id="A2DKW9"/>
<dbReference type="VEuPathDB" id="TrichDB:TVAG_146650"/>
<accession>A2DKW9</accession>
<name>A2DKW9_TRIV3</name>
<keyword evidence="1" id="KW-0472">Membrane</keyword>
<dbReference type="VEuPathDB" id="TrichDB:TVAGG3_0361640"/>
<dbReference type="AlphaFoldDB" id="A2DKW9"/>
<dbReference type="RefSeq" id="XP_001579908.1">
    <property type="nucleotide sequence ID" value="XM_001579858.1"/>
</dbReference>
<keyword evidence="1" id="KW-1133">Transmembrane helix</keyword>
<dbReference type="KEGG" id="tva:5464439"/>
<dbReference type="Proteomes" id="UP000001542">
    <property type="component" value="Unassembled WGS sequence"/>
</dbReference>
<evidence type="ECO:0000256" key="1">
    <source>
        <dbReference type="SAM" id="Phobius"/>
    </source>
</evidence>
<evidence type="ECO:0000313" key="3">
    <source>
        <dbReference type="Proteomes" id="UP000001542"/>
    </source>
</evidence>
<dbReference type="EMBL" id="DS113213">
    <property type="protein sequence ID" value="EAY18922.1"/>
    <property type="molecule type" value="Genomic_DNA"/>
</dbReference>
<feature type="transmembrane region" description="Helical" evidence="1">
    <location>
        <begin position="829"/>
        <end position="852"/>
    </location>
</feature>
<evidence type="ECO:0000313" key="2">
    <source>
        <dbReference type="EMBL" id="EAY18922.1"/>
    </source>
</evidence>
<dbReference type="InParanoid" id="A2DKW9"/>
<proteinExistence type="predicted"/>